<accession>A0A6G9QKA7</accession>
<dbReference type="SUPFAM" id="SSF103473">
    <property type="entry name" value="MFS general substrate transporter"/>
    <property type="match status" value="1"/>
</dbReference>
<dbReference type="PANTHER" id="PTHR23522">
    <property type="entry name" value="BLL5896 PROTEIN"/>
    <property type="match status" value="1"/>
</dbReference>
<protein>
    <submittedName>
        <fullName evidence="11">MFS transporter</fullName>
    </submittedName>
</protein>
<keyword evidence="4" id="KW-0997">Cell inner membrane</keyword>
<feature type="domain" description="Major facilitator superfamily (MFS) profile" evidence="10">
    <location>
        <begin position="203"/>
        <end position="410"/>
    </location>
</feature>
<dbReference type="InterPro" id="IPR020846">
    <property type="entry name" value="MFS_dom"/>
</dbReference>
<comment type="subcellular location">
    <subcellularLocation>
        <location evidence="1">Cell inner membrane</location>
        <topology evidence="1">Multi-pass membrane protein</topology>
    </subcellularLocation>
</comment>
<dbReference type="PANTHER" id="PTHR23522:SF10">
    <property type="entry name" value="3-PHENYLPROPIONIC ACID TRANSPORTER-RELATED"/>
    <property type="match status" value="1"/>
</dbReference>
<feature type="transmembrane region" description="Helical" evidence="9">
    <location>
        <begin position="12"/>
        <end position="34"/>
    </location>
</feature>
<feature type="compositionally biased region" description="Basic and acidic residues" evidence="8">
    <location>
        <begin position="395"/>
        <end position="410"/>
    </location>
</feature>
<proteinExistence type="predicted"/>
<dbReference type="PIRSF" id="PIRSF004925">
    <property type="entry name" value="HcaT"/>
    <property type="match status" value="1"/>
</dbReference>
<dbReference type="NCBIfam" id="NF037955">
    <property type="entry name" value="mfs"/>
    <property type="match status" value="1"/>
</dbReference>
<dbReference type="CDD" id="cd17335">
    <property type="entry name" value="MFS_MFSD6"/>
    <property type="match status" value="1"/>
</dbReference>
<evidence type="ECO:0000256" key="7">
    <source>
        <dbReference type="ARBA" id="ARBA00023136"/>
    </source>
</evidence>
<dbReference type="InterPro" id="IPR036259">
    <property type="entry name" value="MFS_trans_sf"/>
</dbReference>
<keyword evidence="2" id="KW-0813">Transport</keyword>
<evidence type="ECO:0000256" key="4">
    <source>
        <dbReference type="ARBA" id="ARBA00022519"/>
    </source>
</evidence>
<dbReference type="GO" id="GO:0015528">
    <property type="term" value="F:lactose:proton symporter activity"/>
    <property type="evidence" value="ECO:0007669"/>
    <property type="project" value="TreeGrafter"/>
</dbReference>
<feature type="transmembrane region" description="Helical" evidence="9">
    <location>
        <begin position="77"/>
        <end position="94"/>
    </location>
</feature>
<feature type="transmembrane region" description="Helical" evidence="9">
    <location>
        <begin position="100"/>
        <end position="119"/>
    </location>
</feature>
<feature type="transmembrane region" description="Helical" evidence="9">
    <location>
        <begin position="166"/>
        <end position="184"/>
    </location>
</feature>
<keyword evidence="3" id="KW-1003">Cell membrane</keyword>
<dbReference type="Proteomes" id="UP000502608">
    <property type="component" value="Chromosome"/>
</dbReference>
<dbReference type="Pfam" id="PF12832">
    <property type="entry name" value="MFS_1_like"/>
    <property type="match status" value="1"/>
</dbReference>
<feature type="transmembrane region" description="Helical" evidence="9">
    <location>
        <begin position="237"/>
        <end position="257"/>
    </location>
</feature>
<dbReference type="InterPro" id="IPR026032">
    <property type="entry name" value="HcaT-like"/>
</dbReference>
<feature type="transmembrane region" description="Helical" evidence="9">
    <location>
        <begin position="269"/>
        <end position="287"/>
    </location>
</feature>
<evidence type="ECO:0000256" key="3">
    <source>
        <dbReference type="ARBA" id="ARBA00022475"/>
    </source>
</evidence>
<evidence type="ECO:0000256" key="8">
    <source>
        <dbReference type="SAM" id="MobiDB-lite"/>
    </source>
</evidence>
<dbReference type="KEGG" id="saes:HBH39_11360"/>
<evidence type="ECO:0000256" key="6">
    <source>
        <dbReference type="ARBA" id="ARBA00022989"/>
    </source>
</evidence>
<sequence>MSQPSSPESQLRWLRACYFFFFSILGVLVPYLGVFFDSRGFDAQEIGILLAILMATRIVAPNLWAIVADRTGMRSELIKVGAFCAALTFISFFFEGGFLYLAISLMVYTFFWNAILAQLEVITLETLGDNANQYGAIRSWGSIGYIVLVIAAGFAIDMLGAQILPYIGMALFIGLLLSSMPLPANRAYIDKTAVRPKLVLDKSIILFLLSAMLLQMSVGPFYGFFVLYLKQVGYSETIAGILVAFGVLAEIFIFLYASKLIGKYGLRSLLILSLLLTSVRWLILGYYPQSLILLSISQVLHAFTFGLTHAVSIQFIHRHFGIHHRSAGQAMYASVSFGVGGALGTWISGIIWGDGSSAVYTWVFAAACAFTSAVVVIFIPNMNGKNQQLANEIEGENHSKMASDNDKELA</sequence>
<evidence type="ECO:0000256" key="2">
    <source>
        <dbReference type="ARBA" id="ARBA00022448"/>
    </source>
</evidence>
<evidence type="ECO:0000256" key="1">
    <source>
        <dbReference type="ARBA" id="ARBA00004429"/>
    </source>
</evidence>
<name>A0A6G9QKA7_9GAMM</name>
<feature type="transmembrane region" description="Helical" evidence="9">
    <location>
        <begin position="140"/>
        <end position="160"/>
    </location>
</feature>
<evidence type="ECO:0000256" key="5">
    <source>
        <dbReference type="ARBA" id="ARBA00022692"/>
    </source>
</evidence>
<feature type="transmembrane region" description="Helical" evidence="9">
    <location>
        <begin position="299"/>
        <end position="317"/>
    </location>
</feature>
<dbReference type="RefSeq" id="WP_167678339.1">
    <property type="nucleotide sequence ID" value="NZ_CP050313.1"/>
</dbReference>
<dbReference type="GO" id="GO:0005886">
    <property type="term" value="C:plasma membrane"/>
    <property type="evidence" value="ECO:0007669"/>
    <property type="project" value="UniProtKB-SubCell"/>
</dbReference>
<dbReference type="Gene3D" id="1.20.1250.20">
    <property type="entry name" value="MFS general substrate transporter like domains"/>
    <property type="match status" value="2"/>
</dbReference>
<feature type="region of interest" description="Disordered" evidence="8">
    <location>
        <begin position="391"/>
        <end position="410"/>
    </location>
</feature>
<evidence type="ECO:0000256" key="9">
    <source>
        <dbReference type="SAM" id="Phobius"/>
    </source>
</evidence>
<feature type="transmembrane region" description="Helical" evidence="9">
    <location>
        <begin position="204"/>
        <end position="225"/>
    </location>
</feature>
<dbReference type="EMBL" id="CP050313">
    <property type="protein sequence ID" value="QIR15004.1"/>
    <property type="molecule type" value="Genomic_DNA"/>
</dbReference>
<evidence type="ECO:0000313" key="12">
    <source>
        <dbReference type="Proteomes" id="UP000502608"/>
    </source>
</evidence>
<keyword evidence="12" id="KW-1185">Reference proteome</keyword>
<dbReference type="AlphaFoldDB" id="A0A6G9QKA7"/>
<keyword evidence="6 9" id="KW-1133">Transmembrane helix</keyword>
<gene>
    <name evidence="11" type="ORF">HBH39_11360</name>
</gene>
<dbReference type="GO" id="GO:0030395">
    <property type="term" value="F:lactose binding"/>
    <property type="evidence" value="ECO:0007669"/>
    <property type="project" value="TreeGrafter"/>
</dbReference>
<dbReference type="PROSITE" id="PS50850">
    <property type="entry name" value="MFS"/>
    <property type="match status" value="1"/>
</dbReference>
<dbReference type="InterPro" id="IPR024989">
    <property type="entry name" value="MFS_assoc_dom"/>
</dbReference>
<evidence type="ECO:0000313" key="11">
    <source>
        <dbReference type="EMBL" id="QIR15004.1"/>
    </source>
</evidence>
<keyword evidence="5 9" id="KW-0812">Transmembrane</keyword>
<reference evidence="11 12" key="1">
    <citation type="submission" date="2020-03" db="EMBL/GenBank/DDBJ databases">
        <title>Complete genome sequence of Shewanella sp.</title>
        <authorList>
            <person name="Kim Y.-S."/>
            <person name="Kim S.-J."/>
            <person name="Jung H.-K."/>
            <person name="Kim K.-H."/>
        </authorList>
    </citation>
    <scope>NUCLEOTIDE SEQUENCE [LARGE SCALE GENOMIC DNA]</scope>
    <source>
        <strain evidence="11 12">PN3F2</strain>
    </source>
</reference>
<evidence type="ECO:0000259" key="10">
    <source>
        <dbReference type="PROSITE" id="PS50850"/>
    </source>
</evidence>
<feature type="transmembrane region" description="Helical" evidence="9">
    <location>
        <begin position="329"/>
        <end position="353"/>
    </location>
</feature>
<feature type="transmembrane region" description="Helical" evidence="9">
    <location>
        <begin position="46"/>
        <end position="65"/>
    </location>
</feature>
<keyword evidence="7 9" id="KW-0472">Membrane</keyword>
<feature type="transmembrane region" description="Helical" evidence="9">
    <location>
        <begin position="359"/>
        <end position="379"/>
    </location>
</feature>
<organism evidence="11 12">
    <name type="scientific">Shewanella aestuarii</name>
    <dbReference type="NCBI Taxonomy" id="1028752"/>
    <lineage>
        <taxon>Bacteria</taxon>
        <taxon>Pseudomonadati</taxon>
        <taxon>Pseudomonadota</taxon>
        <taxon>Gammaproteobacteria</taxon>
        <taxon>Alteromonadales</taxon>
        <taxon>Shewanellaceae</taxon>
        <taxon>Shewanella</taxon>
    </lineage>
</organism>